<comment type="similarity">
    <text evidence="2">Belongs to the G-protein coupled receptor 3 family.</text>
</comment>
<dbReference type="PROSITE" id="PS50878">
    <property type="entry name" value="RT_POL"/>
    <property type="match status" value="1"/>
</dbReference>
<gene>
    <name evidence="13" type="ORF">chiPu_0010732</name>
</gene>
<evidence type="ECO:0000256" key="4">
    <source>
        <dbReference type="ARBA" id="ARBA00022692"/>
    </source>
</evidence>
<keyword evidence="8" id="KW-0472">Membrane</keyword>
<comment type="caution">
    <text evidence="13">The sequence shown here is derived from an EMBL/GenBank/DDBJ whole genome shotgun (WGS) entry which is preliminary data.</text>
</comment>
<dbReference type="FunFam" id="2.10.50.30:FF:000002">
    <property type="entry name" value="Vomeronasal 2 receptor, h1"/>
    <property type="match status" value="1"/>
</dbReference>
<keyword evidence="14" id="KW-1185">Reference proteome</keyword>
<dbReference type="InterPro" id="IPR028082">
    <property type="entry name" value="Peripla_BP_I"/>
</dbReference>
<evidence type="ECO:0000256" key="6">
    <source>
        <dbReference type="ARBA" id="ARBA00022989"/>
    </source>
</evidence>
<keyword evidence="6" id="KW-1133">Transmembrane helix</keyword>
<dbReference type="OMA" id="PEWPDAN"/>
<evidence type="ECO:0000256" key="9">
    <source>
        <dbReference type="ARBA" id="ARBA00023170"/>
    </source>
</evidence>
<dbReference type="InterPro" id="IPR011500">
    <property type="entry name" value="GPCR_3_9-Cys_dom"/>
</dbReference>
<keyword evidence="3" id="KW-1003">Cell membrane</keyword>
<dbReference type="Pfam" id="PF00078">
    <property type="entry name" value="RVT_1"/>
    <property type="match status" value="1"/>
</dbReference>
<dbReference type="Pfam" id="PF01094">
    <property type="entry name" value="ANF_receptor"/>
    <property type="match status" value="1"/>
</dbReference>
<dbReference type="InterPro" id="IPR000477">
    <property type="entry name" value="RT_dom"/>
</dbReference>
<evidence type="ECO:0000256" key="11">
    <source>
        <dbReference type="ARBA" id="ARBA00023224"/>
    </source>
</evidence>
<dbReference type="InterPro" id="IPR001828">
    <property type="entry name" value="ANF_lig-bd_rcpt"/>
</dbReference>
<dbReference type="InterPro" id="IPR000337">
    <property type="entry name" value="GPCR_3"/>
</dbReference>
<evidence type="ECO:0000313" key="14">
    <source>
        <dbReference type="Proteomes" id="UP000287033"/>
    </source>
</evidence>
<name>A0A401SPG2_CHIPU</name>
<dbReference type="Pfam" id="PF07562">
    <property type="entry name" value="NCD3G"/>
    <property type="match status" value="1"/>
</dbReference>
<dbReference type="Proteomes" id="UP000287033">
    <property type="component" value="Unassembled WGS sequence"/>
</dbReference>
<keyword evidence="4" id="KW-0812">Transmembrane</keyword>
<proteinExistence type="inferred from homology"/>
<dbReference type="InterPro" id="IPR038550">
    <property type="entry name" value="GPCR_3_9-Cys_sf"/>
</dbReference>
<evidence type="ECO:0000256" key="1">
    <source>
        <dbReference type="ARBA" id="ARBA00004651"/>
    </source>
</evidence>
<accession>A0A401SPG2</accession>
<comment type="subcellular location">
    <subcellularLocation>
        <location evidence="1">Cell membrane</location>
        <topology evidence="1">Multi-pass membrane protein</topology>
    </subcellularLocation>
</comment>
<dbReference type="CDD" id="cd01650">
    <property type="entry name" value="RT_nLTR_like"/>
    <property type="match status" value="1"/>
</dbReference>
<evidence type="ECO:0000256" key="7">
    <source>
        <dbReference type="ARBA" id="ARBA00023040"/>
    </source>
</evidence>
<dbReference type="CDD" id="cd06364">
    <property type="entry name" value="PBP1_CaSR"/>
    <property type="match status" value="1"/>
</dbReference>
<dbReference type="InterPro" id="IPR004073">
    <property type="entry name" value="GPCR_3_vmron_rcpt_2"/>
</dbReference>
<protein>
    <recommendedName>
        <fullName evidence="12">Reverse transcriptase domain-containing protein</fullName>
    </recommendedName>
</protein>
<dbReference type="GO" id="GO:0005886">
    <property type="term" value="C:plasma membrane"/>
    <property type="evidence" value="ECO:0007669"/>
    <property type="project" value="UniProtKB-SubCell"/>
</dbReference>
<evidence type="ECO:0000313" key="13">
    <source>
        <dbReference type="EMBL" id="GCC32271.1"/>
    </source>
</evidence>
<dbReference type="AlphaFoldDB" id="A0A401SPG2"/>
<dbReference type="PRINTS" id="PR00248">
    <property type="entry name" value="GPCRMGR"/>
</dbReference>
<evidence type="ECO:0000256" key="5">
    <source>
        <dbReference type="ARBA" id="ARBA00022729"/>
    </source>
</evidence>
<keyword evidence="10" id="KW-0325">Glycoprotein</keyword>
<dbReference type="GO" id="GO:0004930">
    <property type="term" value="F:G protein-coupled receptor activity"/>
    <property type="evidence" value="ECO:0007669"/>
    <property type="project" value="UniProtKB-KW"/>
</dbReference>
<sequence length="819" mass="92060">MTRTREQLNLTVTMKVLFWALVFAFPLLCTHQQICKLRGKFSLNHSVEEGEVIIGGMFNVHSDRIEILHSFKDVPQETQCRRFDFRAFRLVQTMIFAIEEINKNPALLPNVSLGYRIYDDCSSPIIATKAALALINGKGQVVDEKCNQRPLVSALIGGGSSSESIAITRLISPFRIPLVSYFSTCACLSNKDNFPTFYRTIPSDYHQSKFLAHIVKNFGWTWIGTIRVNNDYGNFGMQAFIETVEKLGVCIAFSESFYRTDPRERMMEIVEVIKKASTKVVVAFSSTQEMRILLKELLRQNVTDIQWIGSEAWVTADLLAPEENVKILVGTIGSAIRRSEIPGLREFLLQVKPFMVSGDVLVKEFWETAFQCSLNPADAINPANSSVEMRRCTGNERLEELQNAYSDLEMDGSTYNVYKAVYALAHAFHNMFACKNGEGPFVNSTCIIVSNFEPWQVLRYMQTVNFRTKNGDNVYFDEKGDPVAAYDLVNWQTNSKGVAHVQTIGYYDGSAPPGQQVVLNERSIVWRGGQRTVPRAVCAENCPLGTRKLIRKGRPICCFDCTPCSEGEVSNTTDSTDCVKCPTEYWPNISRDKCVPKEIEFLSYTEILGIVLATLALSGLKKCRTVLNPKCEDKDYLKSIDNWQPITIGPNLLRLFTKILAKRLSKTVKINPRQKGFLAATPGCNENIVILENIIKRAKHNHKDLAVVFVDLARAFNLVGYNLLIKILQRVQLPKAFAGLIKDLYSGNITVVEGNRNFTTSVNIERSVKQGDPLSPILFNIALDPLVCSLEKANSRVAMPLAAEESTARLWPSWMTLPF</sequence>
<evidence type="ECO:0000256" key="2">
    <source>
        <dbReference type="ARBA" id="ARBA00007242"/>
    </source>
</evidence>
<reference evidence="13 14" key="1">
    <citation type="journal article" date="2018" name="Nat. Ecol. Evol.">
        <title>Shark genomes provide insights into elasmobranch evolution and the origin of vertebrates.</title>
        <authorList>
            <person name="Hara Y"/>
            <person name="Yamaguchi K"/>
            <person name="Onimaru K"/>
            <person name="Kadota M"/>
            <person name="Koyanagi M"/>
            <person name="Keeley SD"/>
            <person name="Tatsumi K"/>
            <person name="Tanaka K"/>
            <person name="Motone F"/>
            <person name="Kageyama Y"/>
            <person name="Nozu R"/>
            <person name="Adachi N"/>
            <person name="Nishimura O"/>
            <person name="Nakagawa R"/>
            <person name="Tanegashima C"/>
            <person name="Kiyatake I"/>
            <person name="Matsumoto R"/>
            <person name="Murakumo K"/>
            <person name="Nishida K"/>
            <person name="Terakita A"/>
            <person name="Kuratani S"/>
            <person name="Sato K"/>
            <person name="Hyodo S Kuraku.S."/>
        </authorList>
    </citation>
    <scope>NUCLEOTIDE SEQUENCE [LARGE SCALE GENOMIC DNA]</scope>
</reference>
<dbReference type="PRINTS" id="PR01535">
    <property type="entry name" value="VOMERONASL2R"/>
</dbReference>
<dbReference type="PANTHER" id="PTHR24061">
    <property type="entry name" value="CALCIUM-SENSING RECEPTOR-RELATED"/>
    <property type="match status" value="1"/>
</dbReference>
<evidence type="ECO:0000256" key="10">
    <source>
        <dbReference type="ARBA" id="ARBA00023180"/>
    </source>
</evidence>
<keyword evidence="7" id="KW-0297">G-protein coupled receptor</keyword>
<dbReference type="PANTHER" id="PTHR24061:SF528">
    <property type="entry name" value="C-FAMILY ODORANT RECEPTOR OLFCD2-RELATED"/>
    <property type="match status" value="1"/>
</dbReference>
<dbReference type="Gene3D" id="3.40.50.2300">
    <property type="match status" value="2"/>
</dbReference>
<evidence type="ECO:0000256" key="3">
    <source>
        <dbReference type="ARBA" id="ARBA00022475"/>
    </source>
</evidence>
<organism evidence="13 14">
    <name type="scientific">Chiloscyllium punctatum</name>
    <name type="common">Brownbanded bambooshark</name>
    <name type="synonym">Hemiscyllium punctatum</name>
    <dbReference type="NCBI Taxonomy" id="137246"/>
    <lineage>
        <taxon>Eukaryota</taxon>
        <taxon>Metazoa</taxon>
        <taxon>Chordata</taxon>
        <taxon>Craniata</taxon>
        <taxon>Vertebrata</taxon>
        <taxon>Chondrichthyes</taxon>
        <taxon>Elasmobranchii</taxon>
        <taxon>Galeomorphii</taxon>
        <taxon>Galeoidea</taxon>
        <taxon>Orectolobiformes</taxon>
        <taxon>Hemiscylliidae</taxon>
        <taxon>Chiloscyllium</taxon>
    </lineage>
</organism>
<dbReference type="FunFam" id="3.40.50.2300:FF:000016">
    <property type="entry name" value="Taste 1 receptor member 2"/>
    <property type="match status" value="1"/>
</dbReference>
<evidence type="ECO:0000256" key="8">
    <source>
        <dbReference type="ARBA" id="ARBA00023136"/>
    </source>
</evidence>
<dbReference type="STRING" id="137246.A0A401SPG2"/>
<dbReference type="SUPFAM" id="SSF53822">
    <property type="entry name" value="Periplasmic binding protein-like I"/>
    <property type="match status" value="1"/>
</dbReference>
<evidence type="ECO:0000259" key="12">
    <source>
        <dbReference type="PROSITE" id="PS50878"/>
    </source>
</evidence>
<keyword evidence="9" id="KW-0675">Receptor</keyword>
<dbReference type="OrthoDB" id="5984008at2759"/>
<dbReference type="EMBL" id="BEZZ01000422">
    <property type="protein sequence ID" value="GCC32271.1"/>
    <property type="molecule type" value="Genomic_DNA"/>
</dbReference>
<dbReference type="Gene3D" id="2.10.50.30">
    <property type="entry name" value="GPCR, family 3, nine cysteines domain"/>
    <property type="match status" value="1"/>
</dbReference>
<keyword evidence="5" id="KW-0732">Signal</keyword>
<dbReference type="InterPro" id="IPR000068">
    <property type="entry name" value="GPCR_3_Ca_sens_rcpt-rel"/>
</dbReference>
<feature type="domain" description="Reverse transcriptase" evidence="12">
    <location>
        <begin position="609"/>
        <end position="819"/>
    </location>
</feature>
<keyword evidence="11" id="KW-0807">Transducer</keyword>